<evidence type="ECO:0000256" key="1">
    <source>
        <dbReference type="SAM" id="MobiDB-lite"/>
    </source>
</evidence>
<evidence type="ECO:0000259" key="2">
    <source>
        <dbReference type="Pfam" id="PF00501"/>
    </source>
</evidence>
<dbReference type="InterPro" id="IPR000873">
    <property type="entry name" value="AMP-dep_synth/lig_dom"/>
</dbReference>
<gene>
    <name evidence="4" type="ORF">ACFPL4_36260</name>
</gene>
<dbReference type="GeneID" id="300273107"/>
<dbReference type="NCBIfam" id="TIGR01733">
    <property type="entry name" value="AA-adenyl-dom"/>
    <property type="match status" value="1"/>
</dbReference>
<dbReference type="PANTHER" id="PTHR45527">
    <property type="entry name" value="NONRIBOSOMAL PEPTIDE SYNTHETASE"/>
    <property type="match status" value="1"/>
</dbReference>
<dbReference type="Gene3D" id="3.30.300.30">
    <property type="match status" value="1"/>
</dbReference>
<feature type="domain" description="AMP-dependent synthetase/ligase" evidence="2">
    <location>
        <begin position="9"/>
        <end position="367"/>
    </location>
</feature>
<evidence type="ECO:0000313" key="4">
    <source>
        <dbReference type="EMBL" id="MFC4983706.1"/>
    </source>
</evidence>
<dbReference type="InterPro" id="IPR045851">
    <property type="entry name" value="AMP-bd_C_sf"/>
</dbReference>
<organism evidence="4 5">
    <name type="scientific">Streptomyces atroolivaceus</name>
    <dbReference type="NCBI Taxonomy" id="66869"/>
    <lineage>
        <taxon>Bacteria</taxon>
        <taxon>Bacillati</taxon>
        <taxon>Actinomycetota</taxon>
        <taxon>Actinomycetes</taxon>
        <taxon>Kitasatosporales</taxon>
        <taxon>Streptomycetaceae</taxon>
        <taxon>Streptomyces</taxon>
    </lineage>
</organism>
<dbReference type="Gene3D" id="3.40.50.12780">
    <property type="entry name" value="N-terminal domain of ligase-like"/>
    <property type="match status" value="1"/>
</dbReference>
<accession>A0ABV9VJN1</accession>
<name>A0ABV9VJN1_STRAZ</name>
<dbReference type="CDD" id="cd05930">
    <property type="entry name" value="A_NRPS"/>
    <property type="match status" value="1"/>
</dbReference>
<proteinExistence type="predicted"/>
<dbReference type="Proteomes" id="UP001595908">
    <property type="component" value="Unassembled WGS sequence"/>
</dbReference>
<dbReference type="InterPro" id="IPR010071">
    <property type="entry name" value="AA_adenyl_dom"/>
</dbReference>
<dbReference type="EMBL" id="JBHSJE010000029">
    <property type="protein sequence ID" value="MFC4983706.1"/>
    <property type="molecule type" value="Genomic_DNA"/>
</dbReference>
<dbReference type="PANTHER" id="PTHR45527:SF1">
    <property type="entry name" value="FATTY ACID SYNTHASE"/>
    <property type="match status" value="1"/>
</dbReference>
<dbReference type="SUPFAM" id="SSF56801">
    <property type="entry name" value="Acetyl-CoA synthetase-like"/>
    <property type="match status" value="1"/>
</dbReference>
<dbReference type="InterPro" id="IPR042099">
    <property type="entry name" value="ANL_N_sf"/>
</dbReference>
<dbReference type="RefSeq" id="WP_033305930.1">
    <property type="nucleotide sequence ID" value="NZ_JBFAGR010000062.1"/>
</dbReference>
<feature type="region of interest" description="Disordered" evidence="1">
    <location>
        <begin position="494"/>
        <end position="518"/>
    </location>
</feature>
<sequence length="518" mass="55121">MVSFLDAIRAHAVHTPEAIALRTGDTSFSYRRLDAWTDRMAHTLTARGVGREQVCAIALEPGPESVVAVAAVLRTGGAFLTLDVTQPPPRLAAMVHSAGATSLLTRSALRQTLHLRVDGPVIDLDEMDDSEIPDDVDASIGSHPAADGLPDVCGRQLAYVSHTSGSTGTPNAVLIERAGLDSYLRFIARDYGLGPHTVALQVAPLGYDASIRDTFAPLVAGGTVVLAERSTLLRADSFAETLREYGVNTLLSVTPSFLTFLAQQDRAGERLGGLRLVVSSGESLLPFLGSGARRVLSGGLVNQYGPTECTMTATRYAVPPEPETAADLVGTPVDGMTARLIGPDGREVPPGEIGEIALGGVGVARGYRGLPALTADRFRPDPGGPPGARAFHTGDLARSRPDGVLEYLGRSDRQVKIRGYRVDPAEIEGVLLGHPRVTGTVVTAEPDDRGRMFLHAHVTGELESVTDAELRRHLAGFLPTHMMPRRFHRIERLPTTRTGKTDRAALRGAGPPLPGRTR</sequence>
<evidence type="ECO:0000313" key="5">
    <source>
        <dbReference type="Proteomes" id="UP001595908"/>
    </source>
</evidence>
<dbReference type="InterPro" id="IPR025110">
    <property type="entry name" value="AMP-bd_C"/>
</dbReference>
<dbReference type="Pfam" id="PF13193">
    <property type="entry name" value="AMP-binding_C"/>
    <property type="match status" value="1"/>
</dbReference>
<keyword evidence="5" id="KW-1185">Reference proteome</keyword>
<protein>
    <submittedName>
        <fullName evidence="4">Amino acid adenylation domain-containing protein</fullName>
    </submittedName>
</protein>
<feature type="compositionally biased region" description="Basic and acidic residues" evidence="1">
    <location>
        <begin position="494"/>
        <end position="505"/>
    </location>
</feature>
<evidence type="ECO:0000259" key="3">
    <source>
        <dbReference type="Pfam" id="PF13193"/>
    </source>
</evidence>
<feature type="domain" description="AMP-binding enzyme C-terminal" evidence="3">
    <location>
        <begin position="426"/>
        <end position="500"/>
    </location>
</feature>
<comment type="caution">
    <text evidence="4">The sequence shown here is derived from an EMBL/GenBank/DDBJ whole genome shotgun (WGS) entry which is preliminary data.</text>
</comment>
<dbReference type="Pfam" id="PF00501">
    <property type="entry name" value="AMP-binding"/>
    <property type="match status" value="1"/>
</dbReference>
<reference evidence="5" key="1">
    <citation type="journal article" date="2019" name="Int. J. Syst. Evol. Microbiol.">
        <title>The Global Catalogue of Microorganisms (GCM) 10K type strain sequencing project: providing services to taxonomists for standard genome sequencing and annotation.</title>
        <authorList>
            <consortium name="The Broad Institute Genomics Platform"/>
            <consortium name="The Broad Institute Genome Sequencing Center for Infectious Disease"/>
            <person name="Wu L."/>
            <person name="Ma J."/>
        </authorList>
    </citation>
    <scope>NUCLEOTIDE SEQUENCE [LARGE SCALE GENOMIC DNA]</scope>
    <source>
        <strain evidence="5">ICMP 257</strain>
    </source>
</reference>